<dbReference type="AlphaFoldDB" id="A0A1M6P328"/>
<evidence type="ECO:0000256" key="1">
    <source>
        <dbReference type="SAM" id="Phobius"/>
    </source>
</evidence>
<accession>A0A1M6P328</accession>
<protein>
    <submittedName>
        <fullName evidence="3">Outer membrane protein assembly factor BamB</fullName>
    </submittedName>
</protein>
<dbReference type="OrthoDB" id="1111963at2"/>
<dbReference type="SUPFAM" id="SSF50998">
    <property type="entry name" value="Quinoprotein alcohol dehydrogenase-like"/>
    <property type="match status" value="1"/>
</dbReference>
<dbReference type="Gene3D" id="2.130.10.10">
    <property type="entry name" value="YVTN repeat-like/Quinoprotein amine dehydrogenase"/>
    <property type="match status" value="1"/>
</dbReference>
<dbReference type="PANTHER" id="PTHR34512:SF30">
    <property type="entry name" value="OUTER MEMBRANE PROTEIN ASSEMBLY FACTOR BAMB"/>
    <property type="match status" value="1"/>
</dbReference>
<keyword evidence="1" id="KW-0472">Membrane</keyword>
<dbReference type="STRING" id="1168035.SAMN05444280_1516"/>
<dbReference type="RefSeq" id="WP_073173848.1">
    <property type="nucleotide sequence ID" value="NZ_FQZE01000051.1"/>
</dbReference>
<dbReference type="InterPro" id="IPR011047">
    <property type="entry name" value="Quinoprotein_ADH-like_sf"/>
</dbReference>
<keyword evidence="4" id="KW-1185">Reference proteome</keyword>
<dbReference type="Pfam" id="PF13360">
    <property type="entry name" value="PQQ_2"/>
    <property type="match status" value="1"/>
</dbReference>
<dbReference type="Proteomes" id="UP000184050">
    <property type="component" value="Unassembled WGS sequence"/>
</dbReference>
<evidence type="ECO:0000259" key="2">
    <source>
        <dbReference type="Pfam" id="PF13360"/>
    </source>
</evidence>
<sequence>MDNKRIVNISVIALSVLALVFIVWWLRNDPTNDFTVNIEGADNRGEGAEAQEVELGEIFERYETDYTELSEKWPRFRGEDFDNISKSPVNLIDQFPAEGPEILWSVELGEGHSGAAIYEGLAYVLDYDEEERADMLRCFSLVDGKEMWARGYNLNVKRNHGMSRTIPAITEDYILTIGPMSHVMCLERKTGDFRWGLDVAKEYESEVPLWYTGQCPLIDDGKAIIATGGNALMIAVDCETGEKVWEAPNPEGWKMSHSSVMPFTYGGRKMYVYSAIGALVGIAADGDDAGEILWSATEWNHSVVAPSPVCMPDGKIFMTAGYGAGSMLLQLSENSGEFSVEPLMEYRPRDGLACEQQTPLYWEGHLFGIIPKDGGPNRNQLVCVHPDNPQEVVWTSGADKRFGLGPYFIADGKLFVLNDDGTLFIARPSTDSYIELDQVAVIENGHDAWAPFAIANGYLIMRDAETMVCIDLNA</sequence>
<organism evidence="3 4">
    <name type="scientific">Tangfeifania diversioriginum</name>
    <dbReference type="NCBI Taxonomy" id="1168035"/>
    <lineage>
        <taxon>Bacteria</taxon>
        <taxon>Pseudomonadati</taxon>
        <taxon>Bacteroidota</taxon>
        <taxon>Bacteroidia</taxon>
        <taxon>Marinilabiliales</taxon>
        <taxon>Prolixibacteraceae</taxon>
        <taxon>Tangfeifania</taxon>
    </lineage>
</organism>
<reference evidence="3 4" key="1">
    <citation type="submission" date="2016-11" db="EMBL/GenBank/DDBJ databases">
        <authorList>
            <person name="Jaros S."/>
            <person name="Januszkiewicz K."/>
            <person name="Wedrychowicz H."/>
        </authorList>
    </citation>
    <scope>NUCLEOTIDE SEQUENCE [LARGE SCALE GENOMIC DNA]</scope>
    <source>
        <strain evidence="3 4">DSM 27063</strain>
    </source>
</reference>
<dbReference type="InterPro" id="IPR015943">
    <property type="entry name" value="WD40/YVTN_repeat-like_dom_sf"/>
</dbReference>
<feature type="transmembrane region" description="Helical" evidence="1">
    <location>
        <begin position="7"/>
        <end position="26"/>
    </location>
</feature>
<dbReference type="InterPro" id="IPR002372">
    <property type="entry name" value="PQQ_rpt_dom"/>
</dbReference>
<dbReference type="EMBL" id="FQZE01000051">
    <property type="protein sequence ID" value="SHK02318.1"/>
    <property type="molecule type" value="Genomic_DNA"/>
</dbReference>
<feature type="domain" description="Pyrrolo-quinoline quinone repeat" evidence="2">
    <location>
        <begin position="136"/>
        <end position="323"/>
    </location>
</feature>
<evidence type="ECO:0000313" key="3">
    <source>
        <dbReference type="EMBL" id="SHK02318.1"/>
    </source>
</evidence>
<gene>
    <name evidence="3" type="ORF">SAMN05444280_1516</name>
</gene>
<name>A0A1M6P328_9BACT</name>
<dbReference type="PANTHER" id="PTHR34512">
    <property type="entry name" value="CELL SURFACE PROTEIN"/>
    <property type="match status" value="1"/>
</dbReference>
<keyword evidence="1" id="KW-1133">Transmembrane helix</keyword>
<evidence type="ECO:0000313" key="4">
    <source>
        <dbReference type="Proteomes" id="UP000184050"/>
    </source>
</evidence>
<keyword evidence="1" id="KW-0812">Transmembrane</keyword>
<proteinExistence type="predicted"/>